<dbReference type="AlphaFoldDB" id="A0A4Y3WS39"/>
<evidence type="ECO:0000259" key="1">
    <source>
        <dbReference type="PROSITE" id="PS51186"/>
    </source>
</evidence>
<dbReference type="Pfam" id="PF13302">
    <property type="entry name" value="Acetyltransf_3"/>
    <property type="match status" value="2"/>
</dbReference>
<dbReference type="PANTHER" id="PTHR43441">
    <property type="entry name" value="RIBOSOMAL-PROTEIN-SERINE ACETYLTRANSFERASE"/>
    <property type="match status" value="1"/>
</dbReference>
<dbReference type="PROSITE" id="PS51186">
    <property type="entry name" value="GNAT"/>
    <property type="match status" value="2"/>
</dbReference>
<dbReference type="SUPFAM" id="SSF55729">
    <property type="entry name" value="Acyl-CoA N-acyltransferases (Nat)"/>
    <property type="match status" value="2"/>
</dbReference>
<dbReference type="GO" id="GO:0008999">
    <property type="term" value="F:protein-N-terminal-alanine acetyltransferase activity"/>
    <property type="evidence" value="ECO:0007669"/>
    <property type="project" value="TreeGrafter"/>
</dbReference>
<gene>
    <name evidence="2" type="ORF">PHY01_39700</name>
</gene>
<dbReference type="InterPro" id="IPR016181">
    <property type="entry name" value="Acyl_CoA_acyltransferase"/>
</dbReference>
<dbReference type="InterPro" id="IPR051908">
    <property type="entry name" value="Ribosomal_N-acetyltransferase"/>
</dbReference>
<organism evidence="2 3">
    <name type="scientific">Pseudonocardia hydrocarbonoxydans</name>
    <dbReference type="NCBI Taxonomy" id="76726"/>
    <lineage>
        <taxon>Bacteria</taxon>
        <taxon>Bacillati</taxon>
        <taxon>Actinomycetota</taxon>
        <taxon>Actinomycetes</taxon>
        <taxon>Pseudonocardiales</taxon>
        <taxon>Pseudonocardiaceae</taxon>
        <taxon>Pseudonocardia</taxon>
    </lineage>
</organism>
<name>A0A4Y3WS39_9PSEU</name>
<proteinExistence type="predicted"/>
<dbReference type="OrthoDB" id="2061990at2"/>
<dbReference type="EMBL" id="BJNG01000036">
    <property type="protein sequence ID" value="GEC21687.1"/>
    <property type="molecule type" value="Genomic_DNA"/>
</dbReference>
<reference evidence="2 3" key="1">
    <citation type="submission" date="2019-06" db="EMBL/GenBank/DDBJ databases">
        <title>Whole genome shotgun sequence of Pseudonocardia hydrocarbonoxydans NBRC 14498.</title>
        <authorList>
            <person name="Hosoyama A."/>
            <person name="Uohara A."/>
            <person name="Ohji S."/>
            <person name="Ichikawa N."/>
        </authorList>
    </citation>
    <scope>NUCLEOTIDE SEQUENCE [LARGE SCALE GENOMIC DNA]</scope>
    <source>
        <strain evidence="2 3">NBRC 14498</strain>
    </source>
</reference>
<dbReference type="GO" id="GO:1990189">
    <property type="term" value="F:protein N-terminal-serine acetyltransferase activity"/>
    <property type="evidence" value="ECO:0007669"/>
    <property type="project" value="TreeGrafter"/>
</dbReference>
<protein>
    <recommendedName>
        <fullName evidence="1">N-acetyltransferase domain-containing protein</fullName>
    </recommendedName>
</protein>
<dbReference type="InterPro" id="IPR000182">
    <property type="entry name" value="GNAT_dom"/>
</dbReference>
<keyword evidence="3" id="KW-1185">Reference proteome</keyword>
<sequence>MTAHELSDGVVTLRAPRAADVDDMVAAAADPESTRWTTIPPSYGRADAEERVVSVAASWRDGTAYRWAVECGGRFAGSLDVHLGPVPEIGYVLAPWARGQGTMTRAVRLATRWAFDRGLPVVHWWAHAGHLASWRVAHACGFTFHGERPLSIPYRDGLRDGWFASLRPGDDPRPRTTWWPVPVLDGDGVRLRAHTDADVARIVEACSDPRTRRYLTGLPHPYTAASVREFVRGRRLAESLGRAVTWAVADRTDDRLLANVAVFAMTGGTDPAGGEVGYWAHPDARGRGVVTEAVRLAVDHAFRPVADGGLGRRRLRLGAAWSNDASRQVAERAGFTLVGRHRANALLGDGTYTDGAWYDRLADGT</sequence>
<feature type="domain" description="N-acetyltransferase" evidence="1">
    <location>
        <begin position="11"/>
        <end position="161"/>
    </location>
</feature>
<dbReference type="PANTHER" id="PTHR43441:SF10">
    <property type="entry name" value="ACETYLTRANSFERASE"/>
    <property type="match status" value="1"/>
</dbReference>
<accession>A0A4Y3WS39</accession>
<dbReference type="Proteomes" id="UP000320338">
    <property type="component" value="Unassembled WGS sequence"/>
</dbReference>
<evidence type="ECO:0000313" key="3">
    <source>
        <dbReference type="Proteomes" id="UP000320338"/>
    </source>
</evidence>
<comment type="caution">
    <text evidence="2">The sequence shown here is derived from an EMBL/GenBank/DDBJ whole genome shotgun (WGS) entry which is preliminary data.</text>
</comment>
<dbReference type="GO" id="GO:0005737">
    <property type="term" value="C:cytoplasm"/>
    <property type="evidence" value="ECO:0007669"/>
    <property type="project" value="TreeGrafter"/>
</dbReference>
<dbReference type="Gene3D" id="3.40.630.30">
    <property type="match status" value="2"/>
</dbReference>
<evidence type="ECO:0000313" key="2">
    <source>
        <dbReference type="EMBL" id="GEC21687.1"/>
    </source>
</evidence>
<feature type="domain" description="N-acetyltransferase" evidence="1">
    <location>
        <begin position="189"/>
        <end position="363"/>
    </location>
</feature>
<dbReference type="RefSeq" id="WP_141280506.1">
    <property type="nucleotide sequence ID" value="NZ_BAAARZ010000020.1"/>
</dbReference>